<evidence type="ECO:0000259" key="4">
    <source>
        <dbReference type="Pfam" id="PF24883"/>
    </source>
</evidence>
<dbReference type="Proteomes" id="UP001321760">
    <property type="component" value="Unassembled WGS sequence"/>
</dbReference>
<feature type="repeat" description="ANK" evidence="2">
    <location>
        <begin position="720"/>
        <end position="752"/>
    </location>
</feature>
<dbReference type="SMART" id="SM00248">
    <property type="entry name" value="ANK"/>
    <property type="match status" value="8"/>
</dbReference>
<dbReference type="EMBL" id="MU865940">
    <property type="protein sequence ID" value="KAK4448990.1"/>
    <property type="molecule type" value="Genomic_DNA"/>
</dbReference>
<dbReference type="PROSITE" id="PS50088">
    <property type="entry name" value="ANK_REPEAT"/>
    <property type="match status" value="4"/>
</dbReference>
<dbReference type="SUPFAM" id="SSF48403">
    <property type="entry name" value="Ankyrin repeat"/>
    <property type="match status" value="1"/>
</dbReference>
<comment type="caution">
    <text evidence="5">The sequence shown here is derived from an EMBL/GenBank/DDBJ whole genome shotgun (WGS) entry which is preliminary data.</text>
</comment>
<dbReference type="Gene3D" id="3.40.50.300">
    <property type="entry name" value="P-loop containing nucleotide triphosphate hydrolases"/>
    <property type="match status" value="1"/>
</dbReference>
<organism evidence="5 6">
    <name type="scientific">Podospora aff. communis PSN243</name>
    <dbReference type="NCBI Taxonomy" id="3040156"/>
    <lineage>
        <taxon>Eukaryota</taxon>
        <taxon>Fungi</taxon>
        <taxon>Dikarya</taxon>
        <taxon>Ascomycota</taxon>
        <taxon>Pezizomycotina</taxon>
        <taxon>Sordariomycetes</taxon>
        <taxon>Sordariomycetidae</taxon>
        <taxon>Sordariales</taxon>
        <taxon>Podosporaceae</taxon>
        <taxon>Podospora</taxon>
    </lineage>
</organism>
<dbReference type="PANTHER" id="PTHR10039:SF15">
    <property type="entry name" value="NACHT DOMAIN-CONTAINING PROTEIN"/>
    <property type="match status" value="1"/>
</dbReference>
<dbReference type="AlphaFoldDB" id="A0AAV9GKD1"/>
<keyword evidence="2" id="KW-0040">ANK repeat</keyword>
<name>A0AAV9GKD1_9PEZI</name>
<keyword evidence="6" id="KW-1185">Reference proteome</keyword>
<accession>A0AAV9GKD1</accession>
<dbReference type="InterPro" id="IPR036770">
    <property type="entry name" value="Ankyrin_rpt-contain_sf"/>
</dbReference>
<dbReference type="PROSITE" id="PS50297">
    <property type="entry name" value="ANK_REP_REGION"/>
    <property type="match status" value="4"/>
</dbReference>
<dbReference type="Gene3D" id="1.25.40.20">
    <property type="entry name" value="Ankyrin repeat-containing domain"/>
    <property type="match status" value="2"/>
</dbReference>
<feature type="repeat" description="ANK" evidence="2">
    <location>
        <begin position="686"/>
        <end position="718"/>
    </location>
</feature>
<dbReference type="InterPro" id="IPR027417">
    <property type="entry name" value="P-loop_NTPase"/>
</dbReference>
<dbReference type="PRINTS" id="PR01415">
    <property type="entry name" value="ANKYRIN"/>
</dbReference>
<evidence type="ECO:0000259" key="3">
    <source>
        <dbReference type="Pfam" id="PF22939"/>
    </source>
</evidence>
<dbReference type="Pfam" id="PF12796">
    <property type="entry name" value="Ank_2"/>
    <property type="match status" value="2"/>
</dbReference>
<feature type="domain" description="GPI inositol-deacylase winged helix" evidence="3">
    <location>
        <begin position="470"/>
        <end position="549"/>
    </location>
</feature>
<dbReference type="InterPro" id="IPR002110">
    <property type="entry name" value="Ankyrin_rpt"/>
</dbReference>
<evidence type="ECO:0000256" key="2">
    <source>
        <dbReference type="PROSITE-ProRule" id="PRU00023"/>
    </source>
</evidence>
<evidence type="ECO:0000313" key="5">
    <source>
        <dbReference type="EMBL" id="KAK4448990.1"/>
    </source>
</evidence>
<dbReference type="Pfam" id="PF24883">
    <property type="entry name" value="NPHP3_N"/>
    <property type="match status" value="1"/>
</dbReference>
<dbReference type="InterPro" id="IPR054471">
    <property type="entry name" value="GPIID_WHD"/>
</dbReference>
<dbReference type="PANTHER" id="PTHR10039">
    <property type="entry name" value="AMELOGENIN"/>
    <property type="match status" value="1"/>
</dbReference>
<keyword evidence="1" id="KW-0677">Repeat</keyword>
<reference evidence="5" key="2">
    <citation type="submission" date="2023-05" db="EMBL/GenBank/DDBJ databases">
        <authorList>
            <consortium name="Lawrence Berkeley National Laboratory"/>
            <person name="Steindorff A."/>
            <person name="Hensen N."/>
            <person name="Bonometti L."/>
            <person name="Westerberg I."/>
            <person name="Brannstrom I.O."/>
            <person name="Guillou S."/>
            <person name="Cros-Aarteil S."/>
            <person name="Calhoun S."/>
            <person name="Haridas S."/>
            <person name="Kuo A."/>
            <person name="Mondo S."/>
            <person name="Pangilinan J."/>
            <person name="Riley R."/>
            <person name="Labutti K."/>
            <person name="Andreopoulos B."/>
            <person name="Lipzen A."/>
            <person name="Chen C."/>
            <person name="Yanf M."/>
            <person name="Daum C."/>
            <person name="Ng V."/>
            <person name="Clum A."/>
            <person name="Ohm R."/>
            <person name="Martin F."/>
            <person name="Silar P."/>
            <person name="Natvig D."/>
            <person name="Lalanne C."/>
            <person name="Gautier V."/>
            <person name="Ament-Velasquez S.L."/>
            <person name="Kruys A."/>
            <person name="Hutchinson M.I."/>
            <person name="Powell A.J."/>
            <person name="Barry K."/>
            <person name="Miller A.N."/>
            <person name="Grigoriev I.V."/>
            <person name="Debuchy R."/>
            <person name="Gladieux P."/>
            <person name="Thoren M.H."/>
            <person name="Johannesson H."/>
        </authorList>
    </citation>
    <scope>NUCLEOTIDE SEQUENCE</scope>
    <source>
        <strain evidence="5">PSN243</strain>
    </source>
</reference>
<dbReference type="Pfam" id="PF00023">
    <property type="entry name" value="Ank"/>
    <property type="match status" value="2"/>
</dbReference>
<feature type="repeat" description="ANK" evidence="2">
    <location>
        <begin position="753"/>
        <end position="785"/>
    </location>
</feature>
<feature type="repeat" description="ANK" evidence="2">
    <location>
        <begin position="820"/>
        <end position="852"/>
    </location>
</feature>
<reference evidence="5" key="1">
    <citation type="journal article" date="2023" name="Mol. Phylogenet. Evol.">
        <title>Genome-scale phylogeny and comparative genomics of the fungal order Sordariales.</title>
        <authorList>
            <person name="Hensen N."/>
            <person name="Bonometti L."/>
            <person name="Westerberg I."/>
            <person name="Brannstrom I.O."/>
            <person name="Guillou S."/>
            <person name="Cros-Aarteil S."/>
            <person name="Calhoun S."/>
            <person name="Haridas S."/>
            <person name="Kuo A."/>
            <person name="Mondo S."/>
            <person name="Pangilinan J."/>
            <person name="Riley R."/>
            <person name="LaButti K."/>
            <person name="Andreopoulos B."/>
            <person name="Lipzen A."/>
            <person name="Chen C."/>
            <person name="Yan M."/>
            <person name="Daum C."/>
            <person name="Ng V."/>
            <person name="Clum A."/>
            <person name="Steindorff A."/>
            <person name="Ohm R.A."/>
            <person name="Martin F."/>
            <person name="Silar P."/>
            <person name="Natvig D.O."/>
            <person name="Lalanne C."/>
            <person name="Gautier V."/>
            <person name="Ament-Velasquez S.L."/>
            <person name="Kruys A."/>
            <person name="Hutchinson M.I."/>
            <person name="Powell A.J."/>
            <person name="Barry K."/>
            <person name="Miller A.N."/>
            <person name="Grigoriev I.V."/>
            <person name="Debuchy R."/>
            <person name="Gladieux P."/>
            <person name="Hiltunen Thoren M."/>
            <person name="Johannesson H."/>
        </authorList>
    </citation>
    <scope>NUCLEOTIDE SEQUENCE</scope>
    <source>
        <strain evidence="5">PSN243</strain>
    </source>
</reference>
<dbReference type="SUPFAM" id="SSF52540">
    <property type="entry name" value="P-loop containing nucleoside triphosphate hydrolases"/>
    <property type="match status" value="1"/>
</dbReference>
<dbReference type="InterPro" id="IPR056884">
    <property type="entry name" value="NPHP3-like_N"/>
</dbReference>
<protein>
    <submittedName>
        <fullName evidence="5">Ankyrin repeat-containing domain protein</fullName>
    </submittedName>
</protein>
<dbReference type="Pfam" id="PF22939">
    <property type="entry name" value="WHD_GPIID"/>
    <property type="match status" value="1"/>
</dbReference>
<gene>
    <name evidence="5" type="ORF">QBC34DRAFT_101640</name>
</gene>
<evidence type="ECO:0000256" key="1">
    <source>
        <dbReference type="ARBA" id="ARBA00022737"/>
    </source>
</evidence>
<proteinExistence type="predicted"/>
<evidence type="ECO:0000313" key="6">
    <source>
        <dbReference type="Proteomes" id="UP001321760"/>
    </source>
</evidence>
<sequence>MADPLGAAASIITLVEACGKIVGYIRAVRNGPGERARLLMEVLSTKAILEALHTTSDTIPSLIQGPLDALQTTLVSLQNDLAVASNATAKTLRSRAKGLVWPFTKHEVEEQLRTLDRYKLLLTLALDNDHIALSREIHRDTLVIREDVANLKCNVTAMRNDLQQNEESHQRTAILNWLTEVDYVAQQHDFFARCQEGTGRWLIESDQFRHWINTEQETLFCPGIPGSGKTIISSVVVNYLATLADSEDTGLAYIYCNFRQQSNQTPGRLLISLLKQLAGRRHDSLPDPVRSLYRTHFPRQTRPSIEEILSTLLAVAASYSHVFVVIDALDECQDLGGGRSEFLTRLFSLQAESGMSILATSRPIPEVIHWFQDATTVEIRATPSDVERYIKTRIPHLPSFVSRNPSLQEEIKRAIVEAVDGMFLLAQLHLDSLIGKTSPKALRLALANLHSGSGAYQHAYEAVMERISEQSQDQKELAIQVLLWITFAHTPLLAEELQHALAVEAGTRALDKDNIPDLDDMVSTCAGMVTVDEESRVVRLVHYTAQEFLDTTWERWFPDAEATITTACATYLSFDEFQSGACATVEGFYLRLARYPFYRYAASNWGYHVQGLPEVGHEVLDFLNSRQAIEASTQAILMNVTKPGFAEYRPPAFSKFTGLHLSAYFGAENVGRLIFDPADLDSQDAHGRTPLSWAVRMRHTSFVSFLLGRSAIVDTRDEDCHMTQLALAALDGDESVVRLLLNAGADIETQDNAGRTPLMHAAMQGHTTVVGQLLDHGARIDAKTTEGWVALHCATMRNQLSTVTQLIQSPGINIEARTNEGHTPLILAAQHGKTKMVKELLKRGANINTRDRTGRTALSQAINPWFPPADPRRVAIGTALFFVTDDAMPCINLLLSHPDTDPNLADTLGRTPLMHAAMADETDGAVDAAKALLAHQKTNIASKDHYGSDALSIASRHGNAEIIKLLLETEVANVATRDHFGRTPLWWAERQGEDEVRTLLLEHSERHGLRNYEPETPTEPLVTGSDDLVSHVCDVCTLDISRSVGHYQCDVCDGGDFDICMGCYELGARCLDEGHALRQA</sequence>
<feature type="domain" description="Nephrocystin 3-like N-terminal" evidence="4">
    <location>
        <begin position="197"/>
        <end position="362"/>
    </location>
</feature>